<keyword evidence="6 10" id="KW-0812">Transmembrane</keyword>
<evidence type="ECO:0000313" key="14">
    <source>
        <dbReference type="EMBL" id="AWC94154.1"/>
    </source>
</evidence>
<evidence type="ECO:0008006" key="16">
    <source>
        <dbReference type="Google" id="ProtNLM"/>
    </source>
</evidence>
<dbReference type="SUPFAM" id="SSF141729">
    <property type="entry name" value="FimD N-terminal domain-like"/>
    <property type="match status" value="1"/>
</dbReference>
<reference evidence="14 15" key="1">
    <citation type="submission" date="2018-04" db="EMBL/GenBank/DDBJ databases">
        <title>Whole genome sequencing of Morganella morganii AR_0133.</title>
        <authorList>
            <person name="Conlan S."/>
            <person name="Thomas P.J."/>
            <person name="Mullikin J."/>
            <person name="Frank K.M."/>
            <person name="Segre J.A."/>
        </authorList>
    </citation>
    <scope>NUCLEOTIDE SEQUENCE [LARGE SCALE GENOMIC DNA]</scope>
    <source>
        <strain evidence="14 15">AR_0133</strain>
    </source>
</reference>
<name>A0AAU8ZMS5_MORMO</name>
<evidence type="ECO:0000256" key="4">
    <source>
        <dbReference type="ARBA" id="ARBA00022452"/>
    </source>
</evidence>
<dbReference type="Proteomes" id="UP000244682">
    <property type="component" value="Chromosome"/>
</dbReference>
<sequence>MQLRIKERNKKIRLYCIVSILSSVIPVKYALADDYFDPRALSYGAGQPVADIEDLEAFSRPNGQRPGNYIVDIYINNQPAEHTSIPFVLNTSDNTIYPVFLKKQLTDWGVKLTPDTEAASVPDDEAVAVSRLIPDADSKFNFSLQRLDISIPQIYIDKKARGSISPELWDQGITAAMLNYNFTGSETQLDYDKKEHTSEQFLNLRSGINFAGWRLRNYSTYSRNNHSNKWNSIQTYLSHQIVSMKSQFSAGEVNSSGDIFDSFVYKGILLESDEGMLPDSQKGFAPVVRGIANSNAQVTIRQNNNIIYQTYVSPGAFEINDLYPTSYSGNLDVTVEEADGSRRTFVVPFSSLAIMQREGNLKYSVSGGRYGVKNNADTYQPEFIQTTAMYGLPHDITIYGGQIFSDKYNSVAAGLGFSLGEAGAVSADVTHAVTRYKDRPDKNSGQSYRFQYSKSMTESGTMLTLAGYRYSTKEFYTFSEANNYNQIQYNRRSRFQANLNQSLDQYGSLYLSAYQQDYWGRSGTERNFSAGYNATVNNISYGLNYNYNKMPYSETDHQLAFSVNIPLSNWYPGSNNYLTSSMSFSREGRNNFQAGFSGTALENNQLNYNVSQSYVTKGQGASGNADIAYSGAYGNINAGYGYSSHYQRINYGVQGGIVAHPYGITLSQSFGETLALVRAPDADNIRLKNLTGVSTDWRGYAVVPYISPYSRNDIALDVDSLGEETEITGNSKTVIPTKGAVVLADFDVRKGVRVLITLTNNKQKIPFGAVAVLTGGKTASQSDITGITGDNGLVYMSGMPESGELLVQWGADNHQQCRARYLIPETQGNKPVKQINAECL</sequence>
<evidence type="ECO:0000259" key="13">
    <source>
        <dbReference type="Pfam" id="PF13954"/>
    </source>
</evidence>
<dbReference type="GO" id="GO:0015473">
    <property type="term" value="F:fimbrial usher porin activity"/>
    <property type="evidence" value="ECO:0007669"/>
    <property type="project" value="InterPro"/>
</dbReference>
<evidence type="ECO:0000256" key="10">
    <source>
        <dbReference type="RuleBase" id="RU003884"/>
    </source>
</evidence>
<dbReference type="InterPro" id="IPR043142">
    <property type="entry name" value="PapC-like_C_sf"/>
</dbReference>
<keyword evidence="9 10" id="KW-0998">Cell outer membrane</keyword>
<dbReference type="GO" id="GO:0009279">
    <property type="term" value="C:cell outer membrane"/>
    <property type="evidence" value="ECO:0007669"/>
    <property type="project" value="UniProtKB-SubCell"/>
</dbReference>
<dbReference type="InterPro" id="IPR025949">
    <property type="entry name" value="PapC-like_C"/>
</dbReference>
<dbReference type="FunFam" id="2.60.40.3110:FF:000001">
    <property type="entry name" value="Putative fimbrial outer membrane usher"/>
    <property type="match status" value="1"/>
</dbReference>
<dbReference type="InterPro" id="IPR018030">
    <property type="entry name" value="Fimbrial_membr_usher_CS"/>
</dbReference>
<accession>A0AAU8ZMS5</accession>
<feature type="transmembrane region" description="Helical" evidence="11">
    <location>
        <begin position="12"/>
        <end position="31"/>
    </location>
</feature>
<feature type="domain" description="PapC N-terminal" evidence="13">
    <location>
        <begin position="35"/>
        <end position="183"/>
    </location>
</feature>
<dbReference type="PANTHER" id="PTHR30451">
    <property type="entry name" value="OUTER MEMBRANE USHER PROTEIN"/>
    <property type="match status" value="1"/>
</dbReference>
<dbReference type="AlphaFoldDB" id="A0AAU8ZMS5"/>
<keyword evidence="8 10" id="KW-0472">Membrane</keyword>
<dbReference type="Gene3D" id="3.10.20.410">
    <property type="match status" value="1"/>
</dbReference>
<evidence type="ECO:0000256" key="8">
    <source>
        <dbReference type="ARBA" id="ARBA00023136"/>
    </source>
</evidence>
<dbReference type="Gene3D" id="2.60.40.3110">
    <property type="match status" value="1"/>
</dbReference>
<dbReference type="Gene3D" id="2.60.40.2070">
    <property type="match status" value="1"/>
</dbReference>
<organism evidence="14 15">
    <name type="scientific">Morganella morganii</name>
    <name type="common">Proteus morganii</name>
    <dbReference type="NCBI Taxonomy" id="582"/>
    <lineage>
        <taxon>Bacteria</taxon>
        <taxon>Pseudomonadati</taxon>
        <taxon>Pseudomonadota</taxon>
        <taxon>Gammaproteobacteria</taxon>
        <taxon>Enterobacterales</taxon>
        <taxon>Morganellaceae</taxon>
        <taxon>Morganella</taxon>
    </lineage>
</organism>
<dbReference type="InterPro" id="IPR042186">
    <property type="entry name" value="FimD_plug_dom"/>
</dbReference>
<comment type="subcellular location">
    <subcellularLocation>
        <location evidence="1 10">Cell outer membrane</location>
        <topology evidence="1 10">Multi-pass membrane protein</topology>
    </subcellularLocation>
</comment>
<keyword evidence="4" id="KW-1134">Transmembrane beta strand</keyword>
<dbReference type="RefSeq" id="WP_108656334.1">
    <property type="nucleotide sequence ID" value="NZ_CP028956.1"/>
</dbReference>
<dbReference type="GO" id="GO:0009297">
    <property type="term" value="P:pilus assembly"/>
    <property type="evidence" value="ECO:0007669"/>
    <property type="project" value="InterPro"/>
</dbReference>
<proteinExistence type="inferred from homology"/>
<dbReference type="Pfam" id="PF13953">
    <property type="entry name" value="PapC_C"/>
    <property type="match status" value="1"/>
</dbReference>
<dbReference type="Pfam" id="PF13954">
    <property type="entry name" value="PapC_N"/>
    <property type="match status" value="1"/>
</dbReference>
<evidence type="ECO:0000256" key="5">
    <source>
        <dbReference type="ARBA" id="ARBA00022558"/>
    </source>
</evidence>
<keyword evidence="11" id="KW-1133">Transmembrane helix</keyword>
<evidence type="ECO:0000259" key="12">
    <source>
        <dbReference type="Pfam" id="PF13953"/>
    </source>
</evidence>
<evidence type="ECO:0000256" key="9">
    <source>
        <dbReference type="ARBA" id="ARBA00023237"/>
    </source>
</evidence>
<dbReference type="InterPro" id="IPR000015">
    <property type="entry name" value="Fimb_usher"/>
</dbReference>
<evidence type="ECO:0000256" key="11">
    <source>
        <dbReference type="SAM" id="Phobius"/>
    </source>
</evidence>
<dbReference type="InterPro" id="IPR025885">
    <property type="entry name" value="PapC_N"/>
</dbReference>
<dbReference type="EMBL" id="CP028956">
    <property type="protein sequence ID" value="AWC94154.1"/>
    <property type="molecule type" value="Genomic_DNA"/>
</dbReference>
<gene>
    <name evidence="14" type="ORF">AM380_11155</name>
</gene>
<dbReference type="InterPro" id="IPR037224">
    <property type="entry name" value="PapC_N_sf"/>
</dbReference>
<keyword evidence="5 10" id="KW-1029">Fimbrium biogenesis</keyword>
<evidence type="ECO:0000256" key="7">
    <source>
        <dbReference type="ARBA" id="ARBA00022729"/>
    </source>
</evidence>
<dbReference type="Gene3D" id="2.60.40.2610">
    <property type="entry name" value="Outer membrane usher protein FimD, plug domain"/>
    <property type="match status" value="1"/>
</dbReference>
<protein>
    <recommendedName>
        <fullName evidence="16">Fimbrial biogenesis outer membrane usher protein</fullName>
    </recommendedName>
</protein>
<dbReference type="FunFam" id="2.60.40.2610:FF:000001">
    <property type="entry name" value="Outer membrane fimbrial usher protein"/>
    <property type="match status" value="1"/>
</dbReference>
<keyword evidence="3 10" id="KW-0813">Transport</keyword>
<dbReference type="PANTHER" id="PTHR30451:SF21">
    <property type="entry name" value="FIMBRIAL USHER DOMAIN-CONTAINING PROTEIN YDET-RELATED"/>
    <property type="match status" value="1"/>
</dbReference>
<feature type="domain" description="PapC-like C-terminal" evidence="12">
    <location>
        <begin position="755"/>
        <end position="825"/>
    </location>
</feature>
<keyword evidence="7" id="KW-0732">Signal</keyword>
<comment type="similarity">
    <text evidence="2 10">Belongs to the fimbrial export usher family.</text>
</comment>
<dbReference type="Pfam" id="PF00577">
    <property type="entry name" value="Usher"/>
    <property type="match status" value="1"/>
</dbReference>
<evidence type="ECO:0000256" key="2">
    <source>
        <dbReference type="ARBA" id="ARBA00008064"/>
    </source>
</evidence>
<dbReference type="PROSITE" id="PS01151">
    <property type="entry name" value="FIMBRIAL_USHER"/>
    <property type="match status" value="1"/>
</dbReference>
<evidence type="ECO:0000256" key="3">
    <source>
        <dbReference type="ARBA" id="ARBA00022448"/>
    </source>
</evidence>
<evidence type="ECO:0000256" key="1">
    <source>
        <dbReference type="ARBA" id="ARBA00004571"/>
    </source>
</evidence>
<evidence type="ECO:0000313" key="15">
    <source>
        <dbReference type="Proteomes" id="UP000244682"/>
    </source>
</evidence>
<evidence type="ECO:0000256" key="6">
    <source>
        <dbReference type="ARBA" id="ARBA00022692"/>
    </source>
</evidence>